<dbReference type="Proteomes" id="UP000186785">
    <property type="component" value="Unassembled WGS sequence"/>
</dbReference>
<keyword evidence="3" id="KW-1133">Transmembrane helix</keyword>
<evidence type="ECO:0000313" key="5">
    <source>
        <dbReference type="EMBL" id="OKL47855.1"/>
    </source>
</evidence>
<reference evidence="5 6" key="1">
    <citation type="submission" date="2016-11" db="EMBL/GenBank/DDBJ databases">
        <title>Actinomyces gypaetusis sp. nov. isolated from the vulture Gypaetus barbatus in Qinghai Tibet Plateau China.</title>
        <authorList>
            <person name="Meng X."/>
        </authorList>
    </citation>
    <scope>NUCLEOTIDE SEQUENCE [LARGE SCALE GENOMIC DNA]</scope>
    <source>
        <strain evidence="5 6">VUL4_2</strain>
    </source>
</reference>
<gene>
    <name evidence="5" type="ORF">BSR29_05015</name>
</gene>
<feature type="coiled-coil region" evidence="1">
    <location>
        <begin position="386"/>
        <end position="453"/>
    </location>
</feature>
<evidence type="ECO:0000256" key="2">
    <source>
        <dbReference type="SAM" id="MobiDB-lite"/>
    </source>
</evidence>
<evidence type="ECO:0000256" key="4">
    <source>
        <dbReference type="SAM" id="SignalP"/>
    </source>
</evidence>
<feature type="signal peptide" evidence="4">
    <location>
        <begin position="1"/>
        <end position="35"/>
    </location>
</feature>
<feature type="transmembrane region" description="Helical" evidence="3">
    <location>
        <begin position="226"/>
        <end position="245"/>
    </location>
</feature>
<feature type="region of interest" description="Disordered" evidence="2">
    <location>
        <begin position="723"/>
        <end position="752"/>
    </location>
</feature>
<keyword evidence="6" id="KW-1185">Reference proteome</keyword>
<dbReference type="RefSeq" id="WP_073709215.1">
    <property type="nucleotide sequence ID" value="NZ_MQSV01000003.1"/>
</dbReference>
<keyword evidence="1" id="KW-0175">Coiled coil</keyword>
<feature type="region of interest" description="Disordered" evidence="2">
    <location>
        <begin position="193"/>
        <end position="219"/>
    </location>
</feature>
<feature type="region of interest" description="Disordered" evidence="2">
    <location>
        <begin position="648"/>
        <end position="670"/>
    </location>
</feature>
<feature type="chain" id="PRO_5010365361" description="TPM domain-containing protein" evidence="4">
    <location>
        <begin position="36"/>
        <end position="752"/>
    </location>
</feature>
<evidence type="ECO:0000256" key="1">
    <source>
        <dbReference type="SAM" id="Coils"/>
    </source>
</evidence>
<evidence type="ECO:0000256" key="3">
    <source>
        <dbReference type="SAM" id="Phobius"/>
    </source>
</evidence>
<feature type="compositionally biased region" description="Polar residues" evidence="2">
    <location>
        <begin position="206"/>
        <end position="219"/>
    </location>
</feature>
<dbReference type="EMBL" id="MQSV01000003">
    <property type="protein sequence ID" value="OKL47855.1"/>
    <property type="molecule type" value="Genomic_DNA"/>
</dbReference>
<protein>
    <recommendedName>
        <fullName evidence="7">TPM domain-containing protein</fullName>
    </recommendedName>
</protein>
<evidence type="ECO:0008006" key="7">
    <source>
        <dbReference type="Google" id="ProtNLM"/>
    </source>
</evidence>
<comment type="caution">
    <text evidence="5">The sequence shown here is derived from an EMBL/GenBank/DDBJ whole genome shotgun (WGS) entry which is preliminary data.</text>
</comment>
<keyword evidence="4" id="KW-0732">Signal</keyword>
<organism evidence="5 6">
    <name type="scientific">Boudabousia liubingyangii</name>
    <dbReference type="NCBI Taxonomy" id="1921764"/>
    <lineage>
        <taxon>Bacteria</taxon>
        <taxon>Bacillati</taxon>
        <taxon>Actinomycetota</taxon>
        <taxon>Actinomycetes</taxon>
        <taxon>Actinomycetales</taxon>
        <taxon>Actinomycetaceae</taxon>
        <taxon>Boudabousia</taxon>
    </lineage>
</organism>
<keyword evidence="3" id="KW-0812">Transmembrane</keyword>
<name>A0A1Q5PLB9_9ACTO</name>
<accession>A0A1Q5PLB9</accession>
<dbReference type="Gene3D" id="3.10.310.50">
    <property type="match status" value="1"/>
</dbReference>
<keyword evidence="3" id="KW-0472">Membrane</keyword>
<dbReference type="OrthoDB" id="3260968at2"/>
<sequence>MGNLRHNNLKNLASTLIATGLLVAGVSLPASSAYADSNEWTNPITQLSDATVPQAIAATNLERQKNDHADWLVKDEAEVLTDPSSLAISLEKLGNDPQVRLALLNTSKEPFNQYAIRWAEANGVTSRDLVFIADLNARRYTVVRGPSVRITQSELESLDKMFKSSLIEGIDSGNWDEAMHQLVNQLEQTKVISSGRKGAVEESEAPGSTNDQGPAEQPTSNRLLSWIPKLFIFLVLPLIVVMVFLQKARRDRGSLRGNTHQTPLPPGTDPTLAQLPIKELEQVVSSTLMSVDNGLKDARQELTFAQAQFGRTETEDFESLLNEVSPKLTDAWDLFGRAQKQSDEQTMRLAYLKVLDEVKEIDSALAQRKQAFQKLRTSAADLQTGVPNLREKMAELTRLNEHAEAEITSVKAAFPSVPLDSLDALPGRIGNLLEAAEQALKDCERARKSQDSSLALHRFEVAQRTYTQAFELHQQVATAFETLGQIDKLIVKAISSISSDIDDANRLAQNNLALQSFVSDAKAEIEKAQAARAGQVDPLEVLSSIGKAERALDEALVPYRSEEQNFQKKVEQASKALANARPALFRAANFISNNRGVVGPKARVDLETAQAAAASAREILQTSPEKALEEIARMEELSAAALRQANVDVQRATPSAQDPEGYVREESRSPNAPSVLAEMFLTGLLNDYSRHDWGSRSPSWGSGYDDSYSSSSGGFFGGGFSSSSGGSFHSSSGGSFSSSSGGGFSSSSGGSF</sequence>
<dbReference type="AlphaFoldDB" id="A0A1Q5PLB9"/>
<evidence type="ECO:0000313" key="6">
    <source>
        <dbReference type="Proteomes" id="UP000186785"/>
    </source>
</evidence>
<dbReference type="STRING" id="1921764.BSR28_06665"/>
<proteinExistence type="predicted"/>